<evidence type="ECO:0000256" key="3">
    <source>
        <dbReference type="ARBA" id="ARBA00023002"/>
    </source>
</evidence>
<dbReference type="RefSeq" id="WP_115852094.1">
    <property type="nucleotide sequence ID" value="NZ_QTUC01000001.1"/>
</dbReference>
<reference evidence="9 10" key="1">
    <citation type="submission" date="2018-08" db="EMBL/GenBank/DDBJ databases">
        <title>Sequencing the genomes of 1000 actinobacteria strains.</title>
        <authorList>
            <person name="Klenk H.-P."/>
        </authorList>
    </citation>
    <scope>NUCLEOTIDE SEQUENCE [LARGE SCALE GENOMIC DNA]</scope>
    <source>
        <strain evidence="9 10">DSM 22891</strain>
    </source>
</reference>
<comment type="similarity">
    <text evidence="1 7">Belongs to the aldehyde dehydrogenase family.</text>
</comment>
<dbReference type="InterPro" id="IPR016161">
    <property type="entry name" value="Ald_DH/histidinol_DH"/>
</dbReference>
<dbReference type="EMBL" id="QTUC01000001">
    <property type="protein sequence ID" value="REF37390.1"/>
    <property type="molecule type" value="Genomic_DNA"/>
</dbReference>
<comment type="caution">
    <text evidence="9">The sequence shown here is derived from an EMBL/GenBank/DDBJ whole genome shotgun (WGS) entry which is preliminary data.</text>
</comment>
<sequence>MTATTADLHPPSADRLAALTSRVLATSGETVAAMSPVTGQPLGKVPVSSPDDVAEAFARARAAQAEWARVPVAERAEALLRLHDLVLNRQRDILDLVQWESGKTRRDAFEEMCDVALNARYYARTAHQHLLPTRRAGLFPFLTRTTELRHPKGVVGVIAPWNYPLTLAISDALPALVAGNAVVTKPATQTTLSALLAAELLTEAGVPEGLWQVVVGPGSRVGTAVLDHADYICFTGSTETGRQVARRCGERLIGCSLELGGKNPLLVLDDADLDRAAEGAVRGCFANAGQLCISIERLYVAASVYDDFVERFLDRVRSMRLALSFDFGSDMGSLISAEQLAVVTQHVEDAVAKGATVLAGGRHRPDIGPYYFEPTVLANVTPEMTCYRAETFGPVVSVYPVADDDEAVAAANDSVYGLNASVFSRDLARARAVAARLRAGTVNVNEAYVPAWGSIDSPMGGMGESGLGRRHGAEGLLKFTEAQTIAVQHVPVAPPGGLSYDTFARGMTVALRALRKMGRR</sequence>
<dbReference type="Gene3D" id="3.40.605.10">
    <property type="entry name" value="Aldehyde Dehydrogenase, Chain A, domain 1"/>
    <property type="match status" value="1"/>
</dbReference>
<feature type="domain" description="Aldehyde dehydrogenase" evidence="8">
    <location>
        <begin position="27"/>
        <end position="485"/>
    </location>
</feature>
<dbReference type="FunFam" id="3.40.605.10:FF:000010">
    <property type="entry name" value="N-succinylglutamate 5-semialdehyde dehydrogenase"/>
    <property type="match status" value="1"/>
</dbReference>
<evidence type="ECO:0000256" key="4">
    <source>
        <dbReference type="ARBA" id="ARBA00039122"/>
    </source>
</evidence>
<evidence type="ECO:0000313" key="10">
    <source>
        <dbReference type="Proteomes" id="UP000256485"/>
    </source>
</evidence>
<feature type="active site" evidence="6">
    <location>
        <position position="258"/>
    </location>
</feature>
<dbReference type="AlphaFoldDB" id="A0A3D9VB69"/>
<dbReference type="Gene3D" id="3.40.309.10">
    <property type="entry name" value="Aldehyde Dehydrogenase, Chain A, domain 2"/>
    <property type="match status" value="1"/>
</dbReference>
<dbReference type="InterPro" id="IPR015590">
    <property type="entry name" value="Aldehyde_DH_dom"/>
</dbReference>
<evidence type="ECO:0000256" key="1">
    <source>
        <dbReference type="ARBA" id="ARBA00009986"/>
    </source>
</evidence>
<dbReference type="OrthoDB" id="6882680at2"/>
<evidence type="ECO:0000259" key="8">
    <source>
        <dbReference type="Pfam" id="PF00171"/>
    </source>
</evidence>
<dbReference type="Proteomes" id="UP000256485">
    <property type="component" value="Unassembled WGS sequence"/>
</dbReference>
<evidence type="ECO:0000313" key="9">
    <source>
        <dbReference type="EMBL" id="REF37390.1"/>
    </source>
</evidence>
<protein>
    <recommendedName>
        <fullName evidence="4">succinate-semialdehyde dehydrogenase (NADP(+))</fullName>
        <ecNumber evidence="4">1.2.1.79</ecNumber>
    </recommendedName>
</protein>
<dbReference type="InterPro" id="IPR016163">
    <property type="entry name" value="Ald_DH_C"/>
</dbReference>
<evidence type="ECO:0000256" key="5">
    <source>
        <dbReference type="ARBA" id="ARBA00048559"/>
    </source>
</evidence>
<evidence type="ECO:0000256" key="6">
    <source>
        <dbReference type="PROSITE-ProRule" id="PRU10007"/>
    </source>
</evidence>
<dbReference type="NCBIfam" id="NF006916">
    <property type="entry name" value="PRK09407.1"/>
    <property type="match status" value="1"/>
</dbReference>
<comment type="catalytic activity">
    <reaction evidence="5">
        <text>succinate semialdehyde + NADP(+) + H2O = succinate + NADPH + 2 H(+)</text>
        <dbReference type="Rhea" id="RHEA:13213"/>
        <dbReference type="ChEBI" id="CHEBI:15377"/>
        <dbReference type="ChEBI" id="CHEBI:15378"/>
        <dbReference type="ChEBI" id="CHEBI:30031"/>
        <dbReference type="ChEBI" id="CHEBI:57706"/>
        <dbReference type="ChEBI" id="CHEBI:57783"/>
        <dbReference type="ChEBI" id="CHEBI:58349"/>
        <dbReference type="EC" id="1.2.1.79"/>
    </reaction>
</comment>
<keyword evidence="10" id="KW-1185">Reference proteome</keyword>
<dbReference type="Pfam" id="PF00171">
    <property type="entry name" value="Aldedh"/>
    <property type="match status" value="1"/>
</dbReference>
<dbReference type="PANTHER" id="PTHR11699">
    <property type="entry name" value="ALDEHYDE DEHYDROGENASE-RELATED"/>
    <property type="match status" value="1"/>
</dbReference>
<name>A0A3D9VB69_THECX</name>
<dbReference type="FunFam" id="3.40.309.10:FF:000009">
    <property type="entry name" value="Aldehyde dehydrogenase A"/>
    <property type="match status" value="1"/>
</dbReference>
<dbReference type="SUPFAM" id="SSF53720">
    <property type="entry name" value="ALDH-like"/>
    <property type="match status" value="1"/>
</dbReference>
<dbReference type="InterPro" id="IPR016162">
    <property type="entry name" value="Ald_DH_N"/>
</dbReference>
<keyword evidence="3 7" id="KW-0560">Oxidoreductase</keyword>
<evidence type="ECO:0000256" key="7">
    <source>
        <dbReference type="RuleBase" id="RU003345"/>
    </source>
</evidence>
<keyword evidence="2" id="KW-0521">NADP</keyword>
<gene>
    <name evidence="9" type="ORF">DFJ64_2834</name>
</gene>
<accession>A0A3D9VB69</accession>
<dbReference type="GO" id="GO:0036243">
    <property type="term" value="F:succinate-semialdehyde dehydrogenase (NADP+) activity"/>
    <property type="evidence" value="ECO:0007669"/>
    <property type="project" value="UniProtKB-EC"/>
</dbReference>
<dbReference type="EC" id="1.2.1.79" evidence="4"/>
<dbReference type="PROSITE" id="PS00687">
    <property type="entry name" value="ALDEHYDE_DEHYDR_GLU"/>
    <property type="match status" value="1"/>
</dbReference>
<organism evidence="9 10">
    <name type="scientific">Thermasporomyces composti</name>
    <dbReference type="NCBI Taxonomy" id="696763"/>
    <lineage>
        <taxon>Bacteria</taxon>
        <taxon>Bacillati</taxon>
        <taxon>Actinomycetota</taxon>
        <taxon>Actinomycetes</taxon>
        <taxon>Propionibacteriales</taxon>
        <taxon>Nocardioidaceae</taxon>
        <taxon>Thermasporomyces</taxon>
    </lineage>
</organism>
<dbReference type="InterPro" id="IPR029510">
    <property type="entry name" value="Ald_DH_CS_GLU"/>
</dbReference>
<evidence type="ECO:0000256" key="2">
    <source>
        <dbReference type="ARBA" id="ARBA00022857"/>
    </source>
</evidence>
<proteinExistence type="inferred from homology"/>